<dbReference type="SUPFAM" id="SSF52743">
    <property type="entry name" value="Subtilisin-like"/>
    <property type="match status" value="1"/>
</dbReference>
<evidence type="ECO:0000256" key="9">
    <source>
        <dbReference type="ARBA" id="ARBA00022989"/>
    </source>
</evidence>
<keyword evidence="10 16" id="KW-0472">Membrane</keyword>
<evidence type="ECO:0000256" key="10">
    <source>
        <dbReference type="ARBA" id="ARBA00023136"/>
    </source>
</evidence>
<dbReference type="Gene3D" id="2.60.120.260">
    <property type="entry name" value="Galactose-binding domain-like"/>
    <property type="match status" value="1"/>
</dbReference>
<dbReference type="InterPro" id="IPR023828">
    <property type="entry name" value="Peptidase_S8_Ser-AS"/>
</dbReference>
<keyword evidence="3 14" id="KW-0645">Protease</keyword>
<feature type="region of interest" description="Disordered" evidence="15">
    <location>
        <begin position="642"/>
        <end position="687"/>
    </location>
</feature>
<dbReference type="InterPro" id="IPR008979">
    <property type="entry name" value="Galactose-bd-like_sf"/>
</dbReference>
<feature type="active site" description="Charge relay system" evidence="13 14">
    <location>
        <position position="211"/>
    </location>
</feature>
<dbReference type="EMBL" id="MVBO01000031">
    <property type="protein sequence ID" value="OZJ04715.1"/>
    <property type="molecule type" value="Genomic_DNA"/>
</dbReference>
<dbReference type="OrthoDB" id="300641at2759"/>
<dbReference type="PANTHER" id="PTHR42884">
    <property type="entry name" value="PROPROTEIN CONVERTASE SUBTILISIN/KEXIN-RELATED"/>
    <property type="match status" value="1"/>
</dbReference>
<dbReference type="Pfam" id="PF00082">
    <property type="entry name" value="Peptidase_S8"/>
    <property type="match status" value="1"/>
</dbReference>
<keyword evidence="11" id="KW-0865">Zymogen</keyword>
<feature type="region of interest" description="Disordered" evidence="15">
    <location>
        <begin position="733"/>
        <end position="796"/>
    </location>
</feature>
<evidence type="ECO:0000256" key="14">
    <source>
        <dbReference type="PROSITE-ProRule" id="PRU01240"/>
    </source>
</evidence>
<dbReference type="PROSITE" id="PS51892">
    <property type="entry name" value="SUBTILASE"/>
    <property type="match status" value="1"/>
</dbReference>
<evidence type="ECO:0000256" key="13">
    <source>
        <dbReference type="PIRSR" id="PIRSR615500-1"/>
    </source>
</evidence>
<evidence type="ECO:0000256" key="4">
    <source>
        <dbReference type="ARBA" id="ARBA00022692"/>
    </source>
</evidence>
<dbReference type="GO" id="GO:0005802">
    <property type="term" value="C:trans-Golgi network"/>
    <property type="evidence" value="ECO:0007669"/>
    <property type="project" value="TreeGrafter"/>
</dbReference>
<evidence type="ECO:0000256" key="11">
    <source>
        <dbReference type="ARBA" id="ARBA00023145"/>
    </source>
</evidence>
<dbReference type="PROSITE" id="PS51829">
    <property type="entry name" value="P_HOMO_B"/>
    <property type="match status" value="1"/>
</dbReference>
<sequence length="796" mass="88636">MRWNYRLWLAVLAASLFLSTAAQIKKRDYTGRHYYALKLRHDNEEDAKAIGDVFGVEFEGRIGELRNHFLYSSVKEVSLEDITRSAPMRRWHTLRQEPRLQKREAQVLAHVVDMLPQIPSRRVKRAAIPLSSERCLSLQKRQDTDEGEAEPVNKDMEIRRTEVMAAVNISDPGFKDQWHLFNTKQIGTDLNVSEVWMQGITGEGVVVAMVDDGLDMESDDLKDSFFAPGSYDFNDHTELPKPRLWDDTHGTRCAGEIAAQRNDLCGVGVAFGAKVAGIRILSAEITDVDEAAALNFEYQQNHIYSCSWGPPDDGQSVEAPDGLIKEAIINGIENGRNGSGTIFVFASGNGGASDDNCNFDGYTNSIYSITVGAVDREGKHPYYSERCSAQLLVAYSSGASSYIYTTDVGPRHCTDHHGGTSAAAPLATATFALVLSIRPDLSWRDMQYLCVYSAVPFSLDDDEWATLPSGRMFNHKFGYGKLDASRIVELAKTFQNRGPQTAIQIPTMSVNSAIPSDSEKTKPNEGGLVTSIEITPEHVVNASFHVLEHVTVTVNIEHQRRGDLEIYLESPSHVVSQLAARRRFDESPEGLRNWTFMSVKHWEENVTGVWNLRIQDKYYPTKTGKLVDWAITFWGERIPGESPAPSKTLDDSKDVVSETAMPSSIETATPSPSNAENATTVHDPSSSVNSTTFIYIASWLGFFGVVGGVGYLAKKKLWDPHHERGDGYEFSVLAHDDDEQPLMENETRDRRRKGKGRDDSVHEVLYEGSFEEDGQGPLNEDDMFGVESESDDDAKH</sequence>
<feature type="compositionally biased region" description="Acidic residues" evidence="15">
    <location>
        <begin position="769"/>
        <end position="796"/>
    </location>
</feature>
<evidence type="ECO:0000256" key="7">
    <source>
        <dbReference type="ARBA" id="ARBA00022825"/>
    </source>
</evidence>
<feature type="compositionally biased region" description="Basic and acidic residues" evidence="15">
    <location>
        <begin position="756"/>
        <end position="765"/>
    </location>
</feature>
<evidence type="ECO:0000256" key="5">
    <source>
        <dbReference type="ARBA" id="ARBA00022729"/>
    </source>
</evidence>
<feature type="active site" description="Charge relay system" evidence="13 14">
    <location>
        <position position="421"/>
    </location>
</feature>
<organism evidence="19 20">
    <name type="scientific">Bifiguratus adelaidae</name>
    <dbReference type="NCBI Taxonomy" id="1938954"/>
    <lineage>
        <taxon>Eukaryota</taxon>
        <taxon>Fungi</taxon>
        <taxon>Fungi incertae sedis</taxon>
        <taxon>Mucoromycota</taxon>
        <taxon>Mucoromycotina</taxon>
        <taxon>Endogonomycetes</taxon>
        <taxon>Endogonales</taxon>
        <taxon>Endogonales incertae sedis</taxon>
        <taxon>Bifiguratus</taxon>
    </lineage>
</organism>
<protein>
    <recommendedName>
        <fullName evidence="18">P/Homo B domain-containing protein</fullName>
    </recommendedName>
</protein>
<evidence type="ECO:0000256" key="3">
    <source>
        <dbReference type="ARBA" id="ARBA00022670"/>
    </source>
</evidence>
<dbReference type="InterPro" id="IPR034182">
    <property type="entry name" value="Kexin/furin"/>
</dbReference>
<keyword evidence="7 14" id="KW-0720">Serine protease</keyword>
<dbReference type="GO" id="GO:0004252">
    <property type="term" value="F:serine-type endopeptidase activity"/>
    <property type="evidence" value="ECO:0007669"/>
    <property type="project" value="UniProtKB-UniRule"/>
</dbReference>
<dbReference type="Proteomes" id="UP000242875">
    <property type="component" value="Unassembled WGS sequence"/>
</dbReference>
<name>A0A261Y265_9FUNG</name>
<keyword evidence="4 16" id="KW-0812">Transmembrane</keyword>
<dbReference type="PROSITE" id="PS00138">
    <property type="entry name" value="SUBTILASE_SER"/>
    <property type="match status" value="1"/>
</dbReference>
<keyword evidence="6 14" id="KW-0378">Hydrolase</keyword>
<feature type="domain" description="P/Homo B" evidence="18">
    <location>
        <begin position="497"/>
        <end position="639"/>
    </location>
</feature>
<dbReference type="InterPro" id="IPR036852">
    <property type="entry name" value="Peptidase_S8/S53_dom_sf"/>
</dbReference>
<evidence type="ECO:0000256" key="6">
    <source>
        <dbReference type="ARBA" id="ARBA00022801"/>
    </source>
</evidence>
<evidence type="ECO:0000256" key="15">
    <source>
        <dbReference type="SAM" id="MobiDB-lite"/>
    </source>
</evidence>
<evidence type="ECO:0000256" key="12">
    <source>
        <dbReference type="ARBA" id="ARBA00023180"/>
    </source>
</evidence>
<evidence type="ECO:0000256" key="2">
    <source>
        <dbReference type="ARBA" id="ARBA00005325"/>
    </source>
</evidence>
<dbReference type="AlphaFoldDB" id="A0A261Y265"/>
<dbReference type="InterPro" id="IPR022398">
    <property type="entry name" value="Peptidase_S8_His-AS"/>
</dbReference>
<dbReference type="InterPro" id="IPR000209">
    <property type="entry name" value="Peptidase_S8/S53_dom"/>
</dbReference>
<feature type="active site" description="Charge relay system" evidence="13 14">
    <location>
        <position position="249"/>
    </location>
</feature>
<keyword evidence="8" id="KW-0106">Calcium</keyword>
<dbReference type="FunFam" id="2.60.120.260:FF:000026">
    <property type="entry name" value="proprotein convertase subtilisin/kexin type 7"/>
    <property type="match status" value="1"/>
</dbReference>
<evidence type="ECO:0000256" key="1">
    <source>
        <dbReference type="ARBA" id="ARBA00004370"/>
    </source>
</evidence>
<dbReference type="CDD" id="cd04059">
    <property type="entry name" value="Peptidases_S8_Protein_convertases_Kexins_Furin-like"/>
    <property type="match status" value="1"/>
</dbReference>
<feature type="transmembrane region" description="Helical" evidence="16">
    <location>
        <begin position="693"/>
        <end position="713"/>
    </location>
</feature>
<dbReference type="PANTHER" id="PTHR42884:SF14">
    <property type="entry name" value="NEUROENDOCRINE CONVERTASE 1"/>
    <property type="match status" value="1"/>
</dbReference>
<dbReference type="SUPFAM" id="SSF49785">
    <property type="entry name" value="Galactose-binding domain-like"/>
    <property type="match status" value="1"/>
</dbReference>
<comment type="subcellular location">
    <subcellularLocation>
        <location evidence="1">Membrane</location>
    </subcellularLocation>
</comment>
<evidence type="ECO:0000259" key="18">
    <source>
        <dbReference type="PROSITE" id="PS51829"/>
    </source>
</evidence>
<dbReference type="PRINTS" id="PR00723">
    <property type="entry name" value="SUBTILISIN"/>
</dbReference>
<evidence type="ECO:0000256" key="8">
    <source>
        <dbReference type="ARBA" id="ARBA00022837"/>
    </source>
</evidence>
<accession>A0A261Y265</accession>
<dbReference type="GO" id="GO:0016485">
    <property type="term" value="P:protein processing"/>
    <property type="evidence" value="ECO:0007669"/>
    <property type="project" value="TreeGrafter"/>
</dbReference>
<dbReference type="GO" id="GO:0000139">
    <property type="term" value="C:Golgi membrane"/>
    <property type="evidence" value="ECO:0007669"/>
    <property type="project" value="TreeGrafter"/>
</dbReference>
<feature type="signal peptide" evidence="17">
    <location>
        <begin position="1"/>
        <end position="21"/>
    </location>
</feature>
<dbReference type="FunFam" id="3.40.50.200:FF:000005">
    <property type="entry name" value="Proprotein convertase subtilisin/kexin type 7"/>
    <property type="match status" value="1"/>
</dbReference>
<dbReference type="Gene3D" id="3.40.50.200">
    <property type="entry name" value="Peptidase S8/S53 domain"/>
    <property type="match status" value="1"/>
</dbReference>
<dbReference type="GO" id="GO:0007323">
    <property type="term" value="P:peptide pheromone maturation"/>
    <property type="evidence" value="ECO:0007669"/>
    <property type="project" value="UniProtKB-ARBA"/>
</dbReference>
<gene>
    <name evidence="19" type="ORF">BZG36_01810</name>
</gene>
<evidence type="ECO:0000313" key="19">
    <source>
        <dbReference type="EMBL" id="OZJ04715.1"/>
    </source>
</evidence>
<proteinExistence type="inferred from homology"/>
<dbReference type="InterPro" id="IPR002884">
    <property type="entry name" value="P_dom"/>
</dbReference>
<evidence type="ECO:0000256" key="16">
    <source>
        <dbReference type="SAM" id="Phobius"/>
    </source>
</evidence>
<feature type="chain" id="PRO_5012379246" description="P/Homo B domain-containing protein" evidence="17">
    <location>
        <begin position="22"/>
        <end position="796"/>
    </location>
</feature>
<dbReference type="PROSITE" id="PS00137">
    <property type="entry name" value="SUBTILASE_HIS"/>
    <property type="match status" value="1"/>
</dbReference>
<reference evidence="19 20" key="1">
    <citation type="journal article" date="2017" name="Mycologia">
        <title>Bifiguratus adelaidae, gen. et sp. nov., a new member of Mucoromycotina in endophytic and soil-dwelling habitats.</title>
        <authorList>
            <person name="Torres-Cruz T.J."/>
            <person name="Billingsley Tobias T.L."/>
            <person name="Almatruk M."/>
            <person name="Hesse C."/>
            <person name="Kuske C.R."/>
            <person name="Desiro A."/>
            <person name="Benucci G.M."/>
            <person name="Bonito G."/>
            <person name="Stajich J.E."/>
            <person name="Dunlap C."/>
            <person name="Arnold A.E."/>
            <person name="Porras-Alfaro A."/>
        </authorList>
    </citation>
    <scope>NUCLEOTIDE SEQUENCE [LARGE SCALE GENOMIC DNA]</scope>
    <source>
        <strain evidence="19 20">AZ0501</strain>
    </source>
</reference>
<comment type="similarity">
    <text evidence="2">Belongs to the peptidase S8 family. Furin subfamily.</text>
</comment>
<evidence type="ECO:0000256" key="17">
    <source>
        <dbReference type="SAM" id="SignalP"/>
    </source>
</evidence>
<dbReference type="Pfam" id="PF01483">
    <property type="entry name" value="P_proprotein"/>
    <property type="match status" value="1"/>
</dbReference>
<evidence type="ECO:0000313" key="20">
    <source>
        <dbReference type="Proteomes" id="UP000242875"/>
    </source>
</evidence>
<comment type="caution">
    <text evidence="19">The sequence shown here is derived from an EMBL/GenBank/DDBJ whole genome shotgun (WGS) entry which is preliminary data.</text>
</comment>
<feature type="compositionally biased region" description="Polar residues" evidence="15">
    <location>
        <begin position="660"/>
        <end position="687"/>
    </location>
</feature>
<keyword evidence="5 17" id="KW-0732">Signal</keyword>
<keyword evidence="12" id="KW-0325">Glycoprotein</keyword>
<dbReference type="InterPro" id="IPR015500">
    <property type="entry name" value="Peptidase_S8_subtilisin-rel"/>
</dbReference>
<keyword evidence="20" id="KW-1185">Reference proteome</keyword>
<keyword evidence="9 16" id="KW-1133">Transmembrane helix</keyword>